<dbReference type="AlphaFoldDB" id="A0A2G5ENK9"/>
<reference evidence="1 2" key="1">
    <citation type="submission" date="2017-09" db="EMBL/GenBank/DDBJ databases">
        <title>WGS assembly of Aquilegia coerulea Goldsmith.</title>
        <authorList>
            <person name="Hodges S."/>
            <person name="Kramer E."/>
            <person name="Nordborg M."/>
            <person name="Tomkins J."/>
            <person name="Borevitz J."/>
            <person name="Derieg N."/>
            <person name="Yan J."/>
            <person name="Mihaltcheva S."/>
            <person name="Hayes R.D."/>
            <person name="Rokhsar D."/>
        </authorList>
    </citation>
    <scope>NUCLEOTIDE SEQUENCE [LARGE SCALE GENOMIC DNA]</scope>
    <source>
        <strain evidence="2">cv. Goldsmith</strain>
    </source>
</reference>
<proteinExistence type="predicted"/>
<accession>A0A2G5ENK9</accession>
<evidence type="ECO:0000313" key="1">
    <source>
        <dbReference type="EMBL" id="PIA57362.1"/>
    </source>
</evidence>
<evidence type="ECO:0000313" key="2">
    <source>
        <dbReference type="Proteomes" id="UP000230069"/>
    </source>
</evidence>
<sequence length="69" mass="8196">MTNISCASRVQLVWRNDFELLKPRQEPTTRWIYFRGTEIMVLSEFNQMTNQVICAIWTVHDSCDTITTR</sequence>
<protein>
    <submittedName>
        <fullName evidence="1">Uncharacterized protein</fullName>
    </submittedName>
</protein>
<dbReference type="InParanoid" id="A0A2G5ENK9"/>
<dbReference type="EMBL" id="KZ305023">
    <property type="protein sequence ID" value="PIA57362.1"/>
    <property type="molecule type" value="Genomic_DNA"/>
</dbReference>
<keyword evidence="2" id="KW-1185">Reference proteome</keyword>
<name>A0A2G5ENK9_AQUCA</name>
<gene>
    <name evidence="1" type="ORF">AQUCO_00600236v1</name>
</gene>
<organism evidence="1 2">
    <name type="scientific">Aquilegia coerulea</name>
    <name type="common">Rocky mountain columbine</name>
    <dbReference type="NCBI Taxonomy" id="218851"/>
    <lineage>
        <taxon>Eukaryota</taxon>
        <taxon>Viridiplantae</taxon>
        <taxon>Streptophyta</taxon>
        <taxon>Embryophyta</taxon>
        <taxon>Tracheophyta</taxon>
        <taxon>Spermatophyta</taxon>
        <taxon>Magnoliopsida</taxon>
        <taxon>Ranunculales</taxon>
        <taxon>Ranunculaceae</taxon>
        <taxon>Thalictroideae</taxon>
        <taxon>Aquilegia</taxon>
    </lineage>
</organism>
<dbReference type="Proteomes" id="UP000230069">
    <property type="component" value="Unassembled WGS sequence"/>
</dbReference>